<feature type="region of interest" description="Disordered" evidence="7">
    <location>
        <begin position="375"/>
        <end position="396"/>
    </location>
</feature>
<dbReference type="AlphaFoldDB" id="T0S7L1"/>
<keyword evidence="5" id="KW-0539">Nucleus</keyword>
<proteinExistence type="predicted"/>
<dbReference type="PANTHER" id="PTHR15439:SF0">
    <property type="entry name" value="CELL DIVISION CYCLE AND APOPTOSIS REGULATOR PROTEIN 1-RELATED"/>
    <property type="match status" value="1"/>
</dbReference>
<keyword evidence="3 6" id="KW-0863">Zinc-finger</keyword>
<evidence type="ECO:0000313" key="12">
    <source>
        <dbReference type="Proteomes" id="UP000030762"/>
    </source>
</evidence>
<accession>T0S7L1</accession>
<dbReference type="Gene3D" id="3.10.20.90">
    <property type="entry name" value="Phosphatidylinositol 3-kinase Catalytic Subunit, Chain A, domain 1"/>
    <property type="match status" value="1"/>
</dbReference>
<dbReference type="OMA" id="PWDTEGR"/>
<evidence type="ECO:0000256" key="5">
    <source>
        <dbReference type="ARBA" id="ARBA00023242"/>
    </source>
</evidence>
<dbReference type="GO" id="GO:0016567">
    <property type="term" value="P:protein ubiquitination"/>
    <property type="evidence" value="ECO:0007669"/>
    <property type="project" value="InterPro"/>
</dbReference>
<evidence type="ECO:0000256" key="7">
    <source>
        <dbReference type="SAM" id="MobiDB-lite"/>
    </source>
</evidence>
<dbReference type="GO" id="GO:0061630">
    <property type="term" value="F:ubiquitin protein ligase activity"/>
    <property type="evidence" value="ECO:0007669"/>
    <property type="project" value="InterPro"/>
</dbReference>
<dbReference type="Gene3D" id="4.10.60.10">
    <property type="entry name" value="Zinc finger, CCHC-type"/>
    <property type="match status" value="1"/>
</dbReference>
<dbReference type="GO" id="GO:0006511">
    <property type="term" value="P:ubiquitin-dependent protein catabolic process"/>
    <property type="evidence" value="ECO:0007669"/>
    <property type="project" value="TreeGrafter"/>
</dbReference>
<feature type="compositionally biased region" description="Basic and acidic residues" evidence="7">
    <location>
        <begin position="459"/>
        <end position="481"/>
    </location>
</feature>
<dbReference type="PROSITE" id="PS50089">
    <property type="entry name" value="ZF_RING_2"/>
    <property type="match status" value="1"/>
</dbReference>
<keyword evidence="12" id="KW-1185">Reference proteome</keyword>
<dbReference type="InterPro" id="IPR001878">
    <property type="entry name" value="Znf_CCHC"/>
</dbReference>
<evidence type="ECO:0000313" key="11">
    <source>
        <dbReference type="EMBL" id="EQC41083.1"/>
    </source>
</evidence>
<dbReference type="SUPFAM" id="SSF57850">
    <property type="entry name" value="RING/U-box"/>
    <property type="match status" value="1"/>
</dbReference>
<feature type="domain" description="RING-type" evidence="8">
    <location>
        <begin position="310"/>
        <end position="350"/>
    </location>
</feature>
<keyword evidence="2" id="KW-0479">Metal-binding</keyword>
<protein>
    <recommendedName>
        <fullName evidence="13">DWNN domain-containing protein</fullName>
    </recommendedName>
</protein>
<dbReference type="VEuPathDB" id="FungiDB:SDRG_02136"/>
<dbReference type="OrthoDB" id="106784at2759"/>
<comment type="subcellular location">
    <subcellularLocation>
        <location evidence="1">Nucleus</location>
    </subcellularLocation>
</comment>
<evidence type="ECO:0000256" key="1">
    <source>
        <dbReference type="ARBA" id="ARBA00004123"/>
    </source>
</evidence>
<feature type="compositionally biased region" description="Basic and acidic residues" evidence="7">
    <location>
        <begin position="600"/>
        <end position="609"/>
    </location>
</feature>
<dbReference type="PROSITE" id="PS50158">
    <property type="entry name" value="ZF_CCHC"/>
    <property type="match status" value="1"/>
</dbReference>
<dbReference type="eggNOG" id="KOG0314">
    <property type="taxonomic scope" value="Eukaryota"/>
</dbReference>
<dbReference type="EMBL" id="JH767135">
    <property type="protein sequence ID" value="EQC41083.1"/>
    <property type="molecule type" value="Genomic_DNA"/>
</dbReference>
<dbReference type="STRING" id="1156394.T0S7L1"/>
<dbReference type="GO" id="GO:0005634">
    <property type="term" value="C:nucleus"/>
    <property type="evidence" value="ECO:0007669"/>
    <property type="project" value="UniProtKB-SubCell"/>
</dbReference>
<evidence type="ECO:0000256" key="2">
    <source>
        <dbReference type="ARBA" id="ARBA00022723"/>
    </source>
</evidence>
<dbReference type="SUPFAM" id="SSF57756">
    <property type="entry name" value="Retrovirus zinc finger-like domains"/>
    <property type="match status" value="1"/>
</dbReference>
<dbReference type="Pfam" id="PF13696">
    <property type="entry name" value="zf-CCHC_2"/>
    <property type="match status" value="1"/>
</dbReference>
<evidence type="ECO:0008006" key="13">
    <source>
        <dbReference type="Google" id="ProtNLM"/>
    </source>
</evidence>
<dbReference type="GO" id="GO:0006397">
    <property type="term" value="P:mRNA processing"/>
    <property type="evidence" value="ECO:0007669"/>
    <property type="project" value="InterPro"/>
</dbReference>
<dbReference type="InParanoid" id="T0S7L1"/>
<dbReference type="InterPro" id="IPR013083">
    <property type="entry name" value="Znf_RING/FYVE/PHD"/>
</dbReference>
<dbReference type="GeneID" id="19942863"/>
<evidence type="ECO:0000256" key="6">
    <source>
        <dbReference type="PROSITE-ProRule" id="PRU00047"/>
    </source>
</evidence>
<name>T0S7L1_SAPDV</name>
<dbReference type="GO" id="GO:0003676">
    <property type="term" value="F:nucleic acid binding"/>
    <property type="evidence" value="ECO:0007669"/>
    <property type="project" value="InterPro"/>
</dbReference>
<dbReference type="CDD" id="cd16620">
    <property type="entry name" value="vRING-HC-C4C4_RBBP6"/>
    <property type="match status" value="1"/>
</dbReference>
<dbReference type="PROSITE" id="PS51282">
    <property type="entry name" value="DWNN"/>
    <property type="match status" value="1"/>
</dbReference>
<keyword evidence="4" id="KW-0862">Zinc</keyword>
<feature type="compositionally biased region" description="Basic and acidic residues" evidence="7">
    <location>
        <begin position="572"/>
        <end position="591"/>
    </location>
</feature>
<evidence type="ECO:0000256" key="3">
    <source>
        <dbReference type="ARBA" id="ARBA00022771"/>
    </source>
</evidence>
<dbReference type="InterPro" id="IPR001841">
    <property type="entry name" value="Znf_RING"/>
</dbReference>
<feature type="region of interest" description="Disordered" evidence="7">
    <location>
        <begin position="421"/>
        <end position="609"/>
    </location>
</feature>
<dbReference type="InterPro" id="IPR025829">
    <property type="entry name" value="Zn_knuckle_CX2CX3GHX4C"/>
</dbReference>
<organism evidence="11 12">
    <name type="scientific">Saprolegnia diclina (strain VS20)</name>
    <dbReference type="NCBI Taxonomy" id="1156394"/>
    <lineage>
        <taxon>Eukaryota</taxon>
        <taxon>Sar</taxon>
        <taxon>Stramenopiles</taxon>
        <taxon>Oomycota</taxon>
        <taxon>Saprolegniomycetes</taxon>
        <taxon>Saprolegniales</taxon>
        <taxon>Saprolegniaceae</taxon>
        <taxon>Saprolegnia</taxon>
    </lineage>
</organism>
<gene>
    <name evidence="11" type="ORF">SDRG_02136</name>
</gene>
<dbReference type="GO" id="GO:0008270">
    <property type="term" value="F:zinc ion binding"/>
    <property type="evidence" value="ECO:0007669"/>
    <property type="project" value="UniProtKB-KW"/>
</dbReference>
<dbReference type="Proteomes" id="UP000030762">
    <property type="component" value="Unassembled WGS sequence"/>
</dbReference>
<dbReference type="InterPro" id="IPR033489">
    <property type="entry name" value="RBBP6"/>
</dbReference>
<evidence type="ECO:0000259" key="10">
    <source>
        <dbReference type="PROSITE" id="PS51282"/>
    </source>
</evidence>
<evidence type="ECO:0000256" key="4">
    <source>
        <dbReference type="ARBA" id="ARBA00022833"/>
    </source>
</evidence>
<evidence type="ECO:0000259" key="8">
    <source>
        <dbReference type="PROSITE" id="PS50089"/>
    </source>
</evidence>
<sequence>MSVHFKFKSEKEFGTVNFPGTAIRVIDLKKAIIEQKKLNKGLDLELVITDASNNTVYEDDNQQLPKNTSVIVKRVPAKNNNGLLARIKAELQASAPPPLLPTVSPQLLARPDAAEPALLNVGGAETVEDELQALDMIQQEAEEVRNTRLGNKTWTAAGGSNAHRVGNYYGAMGGRGGRGDALGGRGMPGGRGMMGGRGDMGANQTPPRDYLCFRCAVPGHFIQNCPTNGDPNFDKHKVTKKTGIPKTFMQPIKDSEEVAVGAGITVVNGPQGGLAVIGPQTHNFTKLIGLSGGGAALEQLRMNPPEHLACPLCKRLLQDAALIPCCNDTACDECIRDRLIRHNFECPLCHHANMTPEQLLPNKATRTSVDEFLRRSQTEQQEREKIVKEVEEQSKRKQLEEVQAAKRAGPTADAILDIAKKQKEEEEEDDGFGGDVYDTIDISTKSDEEEAPETSPAGDDIKSDEKTAAETSEATKSEEPTTHAAGHGPPPHMQPWGARPPMMPWHEGHPPPGPWYEGGHAPWFNGPRPPYGMRGPPPRGAPPRGAPFYGDYYNGPPPPWMMRGPPAFGGRPHHDDDDKKDKAADSDDRRKSISLPQPEPESKPSRPVS</sequence>
<reference evidence="11 12" key="1">
    <citation type="submission" date="2012-04" db="EMBL/GenBank/DDBJ databases">
        <title>The Genome Sequence of Saprolegnia declina VS20.</title>
        <authorList>
            <consortium name="The Broad Institute Genome Sequencing Platform"/>
            <person name="Russ C."/>
            <person name="Nusbaum C."/>
            <person name="Tyler B."/>
            <person name="van West P."/>
            <person name="Dieguez-Uribeondo J."/>
            <person name="de Bruijn I."/>
            <person name="Tripathy S."/>
            <person name="Jiang R."/>
            <person name="Young S.K."/>
            <person name="Zeng Q."/>
            <person name="Gargeya S."/>
            <person name="Fitzgerald M."/>
            <person name="Haas B."/>
            <person name="Abouelleil A."/>
            <person name="Alvarado L."/>
            <person name="Arachchi H.M."/>
            <person name="Berlin A."/>
            <person name="Chapman S.B."/>
            <person name="Goldberg J."/>
            <person name="Griggs A."/>
            <person name="Gujja S."/>
            <person name="Hansen M."/>
            <person name="Howarth C."/>
            <person name="Imamovic A."/>
            <person name="Larimer J."/>
            <person name="McCowen C."/>
            <person name="Montmayeur A."/>
            <person name="Murphy C."/>
            <person name="Neiman D."/>
            <person name="Pearson M."/>
            <person name="Priest M."/>
            <person name="Roberts A."/>
            <person name="Saif S."/>
            <person name="Shea T."/>
            <person name="Sisk P."/>
            <person name="Sykes S."/>
            <person name="Wortman J."/>
            <person name="Nusbaum C."/>
            <person name="Birren B."/>
        </authorList>
    </citation>
    <scope>NUCLEOTIDE SEQUENCE [LARGE SCALE GENOMIC DNA]</scope>
    <source>
        <strain evidence="11 12">VS20</strain>
    </source>
</reference>
<dbReference type="InterPro" id="IPR036875">
    <property type="entry name" value="Znf_CCHC_sf"/>
</dbReference>
<feature type="domain" description="DWNN" evidence="10">
    <location>
        <begin position="3"/>
        <end position="76"/>
    </location>
</feature>
<dbReference type="SMART" id="SM01180">
    <property type="entry name" value="DWNN"/>
    <property type="match status" value="1"/>
</dbReference>
<dbReference type="RefSeq" id="XP_008605927.1">
    <property type="nucleotide sequence ID" value="XM_008607705.1"/>
</dbReference>
<dbReference type="PANTHER" id="PTHR15439">
    <property type="entry name" value="RETINOBLASTOMA-BINDING PROTEIN 6"/>
    <property type="match status" value="1"/>
</dbReference>
<dbReference type="Gene3D" id="3.30.40.10">
    <property type="entry name" value="Zinc/RING finger domain, C3HC4 (zinc finger)"/>
    <property type="match status" value="1"/>
</dbReference>
<feature type="compositionally biased region" description="Pro residues" evidence="7">
    <location>
        <begin position="527"/>
        <end position="545"/>
    </location>
</feature>
<dbReference type="InterPro" id="IPR014891">
    <property type="entry name" value="DWNN_domain"/>
</dbReference>
<dbReference type="Pfam" id="PF08783">
    <property type="entry name" value="DWNN"/>
    <property type="match status" value="1"/>
</dbReference>
<evidence type="ECO:0000259" key="9">
    <source>
        <dbReference type="PROSITE" id="PS50158"/>
    </source>
</evidence>
<feature type="domain" description="CCHC-type" evidence="9">
    <location>
        <begin position="212"/>
        <end position="226"/>
    </location>
</feature>